<dbReference type="Proteomes" id="UP000300067">
    <property type="component" value="Chromosome"/>
</dbReference>
<dbReference type="SUPFAM" id="SSF75169">
    <property type="entry name" value="DsrEFH-like"/>
    <property type="match status" value="1"/>
</dbReference>
<dbReference type="PANTHER" id="PTHR34874">
    <property type="entry name" value="PROTEIN YCHN"/>
    <property type="match status" value="1"/>
</dbReference>
<evidence type="ECO:0000313" key="2">
    <source>
        <dbReference type="Proteomes" id="UP000300067"/>
    </source>
</evidence>
<reference evidence="1 2" key="1">
    <citation type="submission" date="2018-05" db="EMBL/GenBank/DDBJ databases">
        <title>Methanosarcina gilichinskyana sp. nov., a novel methanogenic archaeon isolated from Holocene permafrost, North East Russia.</title>
        <authorList>
            <person name="Oshurkova V."/>
            <person name="Meer M."/>
            <person name="Bochkareva O."/>
            <person name="Shcherbakova V."/>
        </authorList>
    </citation>
    <scope>NUCLEOTIDE SEQUENCE [LARGE SCALE GENOMIC DNA]</scope>
    <source>
        <strain evidence="1 2">JL01</strain>
    </source>
</reference>
<dbReference type="EMBL" id="CP029709">
    <property type="protein sequence ID" value="QCR15802.1"/>
    <property type="molecule type" value="Genomic_DNA"/>
</dbReference>
<dbReference type="Pfam" id="PF02635">
    <property type="entry name" value="DsrE"/>
    <property type="match status" value="1"/>
</dbReference>
<organism evidence="1 2">
    <name type="scientific">Methanosarcina mazei</name>
    <name type="common">Methanosarcina frisia</name>
    <dbReference type="NCBI Taxonomy" id="2209"/>
    <lineage>
        <taxon>Archaea</taxon>
        <taxon>Methanobacteriati</taxon>
        <taxon>Methanobacteriota</taxon>
        <taxon>Stenosarchaea group</taxon>
        <taxon>Methanomicrobia</taxon>
        <taxon>Methanosarcinales</taxon>
        <taxon>Methanosarcinaceae</taxon>
        <taxon>Methanosarcina</taxon>
    </lineage>
</organism>
<dbReference type="InterPro" id="IPR027396">
    <property type="entry name" value="DsrEFH-like"/>
</dbReference>
<protein>
    <submittedName>
        <fullName evidence="1">Sulfur reduction protein DsrE</fullName>
    </submittedName>
</protein>
<proteinExistence type="predicted"/>
<gene>
    <name evidence="1" type="ORF">DKM28_06845</name>
</gene>
<dbReference type="PANTHER" id="PTHR34874:SF1">
    <property type="entry name" value="PROTEIN YCHN"/>
    <property type="match status" value="1"/>
</dbReference>
<evidence type="ECO:0000313" key="1">
    <source>
        <dbReference type="EMBL" id="QCR15802.1"/>
    </source>
</evidence>
<name>A0A4P8QVZ7_METMZ</name>
<dbReference type="GO" id="GO:0005829">
    <property type="term" value="C:cytosol"/>
    <property type="evidence" value="ECO:0007669"/>
    <property type="project" value="TreeGrafter"/>
</dbReference>
<accession>A0A4P8QVZ7</accession>
<dbReference type="InterPro" id="IPR003787">
    <property type="entry name" value="Sulphur_relay_DsrE/F-like"/>
</dbReference>
<sequence length="147" mass="16409">MRFWLITSKLLIKYILLGGNLKTLTIVLTDGPYISEYAEIASKLAEEALKQNQVNIFLYLDAVHIPKKSQNPSFFNNVSELFTGLAEKGAIIRACARCAAARGYLAEEDNTLKGSNCKDYLPGIKISSLYELSEMLKKSDRVISLSR</sequence>
<dbReference type="AlphaFoldDB" id="A0A4P8QVZ7"/>
<dbReference type="Gene3D" id="3.40.1260.10">
    <property type="entry name" value="DsrEFH-like"/>
    <property type="match status" value="1"/>
</dbReference>